<evidence type="ECO:0000313" key="1">
    <source>
        <dbReference type="EMBL" id="SES68643.1"/>
    </source>
</evidence>
<dbReference type="Proteomes" id="UP000198762">
    <property type="component" value="Unassembled WGS sequence"/>
</dbReference>
<name>A0A1H9YHW3_9GAMM</name>
<protein>
    <submittedName>
        <fullName evidence="1">Uncharacterized protein</fullName>
    </submittedName>
</protein>
<dbReference type="AlphaFoldDB" id="A0A1H9YHW3"/>
<reference evidence="2" key="1">
    <citation type="submission" date="2016-10" db="EMBL/GenBank/DDBJ databases">
        <authorList>
            <person name="Varghese N."/>
            <person name="Submissions S."/>
        </authorList>
    </citation>
    <scope>NUCLEOTIDE SEQUENCE [LARGE SCALE GENOMIC DNA]</scope>
    <source>
        <strain evidence="2">CGMCC 1.6489</strain>
    </source>
</reference>
<dbReference type="EMBL" id="FOHZ01000001">
    <property type="protein sequence ID" value="SES68643.1"/>
    <property type="molecule type" value="Genomic_DNA"/>
</dbReference>
<gene>
    <name evidence="1" type="ORF">SAMN04487962_101177</name>
</gene>
<organism evidence="1 2">
    <name type="scientific">Marinobacter segnicrescens</name>
    <dbReference type="NCBI Taxonomy" id="430453"/>
    <lineage>
        <taxon>Bacteria</taxon>
        <taxon>Pseudomonadati</taxon>
        <taxon>Pseudomonadota</taxon>
        <taxon>Gammaproteobacteria</taxon>
        <taxon>Pseudomonadales</taxon>
        <taxon>Marinobacteraceae</taxon>
        <taxon>Marinobacter</taxon>
    </lineage>
</organism>
<sequence length="42" mass="4667">MSVLTDFTQLAWKETLAILAEYYGDYASAQCPAGHSDSLSRR</sequence>
<keyword evidence="2" id="KW-1185">Reference proteome</keyword>
<accession>A0A1H9YHW3</accession>
<evidence type="ECO:0000313" key="2">
    <source>
        <dbReference type="Proteomes" id="UP000198762"/>
    </source>
</evidence>
<dbReference type="STRING" id="430453.SAMN04487962_101177"/>
<proteinExistence type="predicted"/>